<evidence type="ECO:0000313" key="1">
    <source>
        <dbReference type="EMBL" id="VDO80913.1"/>
    </source>
</evidence>
<gene>
    <name evidence="1" type="ORF">SMTD_LOCUS1732</name>
</gene>
<organism evidence="1 2">
    <name type="scientific">Schistosoma mattheei</name>
    <dbReference type="NCBI Taxonomy" id="31246"/>
    <lineage>
        <taxon>Eukaryota</taxon>
        <taxon>Metazoa</taxon>
        <taxon>Spiralia</taxon>
        <taxon>Lophotrochozoa</taxon>
        <taxon>Platyhelminthes</taxon>
        <taxon>Trematoda</taxon>
        <taxon>Digenea</taxon>
        <taxon>Strigeidida</taxon>
        <taxon>Schistosomatoidea</taxon>
        <taxon>Schistosomatidae</taxon>
        <taxon>Schistosoma</taxon>
    </lineage>
</organism>
<name>A0A3P7ZRS3_9TREM</name>
<dbReference type="AlphaFoldDB" id="A0A3P7ZRS3"/>
<protein>
    <submittedName>
        <fullName evidence="1">Uncharacterized protein</fullName>
    </submittedName>
</protein>
<sequence>MAIWNKIQLTMQYYLKEFVCTNLRWLEDVLFALNALQE</sequence>
<keyword evidence="2" id="KW-1185">Reference proteome</keyword>
<dbReference type="EMBL" id="UZAL01002039">
    <property type="protein sequence ID" value="VDO80913.1"/>
    <property type="molecule type" value="Genomic_DNA"/>
</dbReference>
<proteinExistence type="predicted"/>
<reference evidence="1 2" key="1">
    <citation type="submission" date="2018-11" db="EMBL/GenBank/DDBJ databases">
        <authorList>
            <consortium name="Pathogen Informatics"/>
        </authorList>
    </citation>
    <scope>NUCLEOTIDE SEQUENCE [LARGE SCALE GENOMIC DNA]</scope>
    <source>
        <strain>Denwood</strain>
        <strain evidence="2">Zambia</strain>
    </source>
</reference>
<evidence type="ECO:0000313" key="2">
    <source>
        <dbReference type="Proteomes" id="UP000269396"/>
    </source>
</evidence>
<accession>A0A3P7ZRS3</accession>
<dbReference type="Proteomes" id="UP000269396">
    <property type="component" value="Unassembled WGS sequence"/>
</dbReference>